<evidence type="ECO:0000313" key="2">
    <source>
        <dbReference type="Proteomes" id="UP000811246"/>
    </source>
</evidence>
<accession>A0A922FC98</accession>
<dbReference type="AlphaFoldDB" id="A0A922FC98"/>
<sequence length="105" mass="11806">MFHTLTSQFIALMPKQPFLFTLVFGELQQPPRSLPSCSHCRCTTANLLATPSSTSLKGLCFCISKQRKPVMTRCHQPRHSEPNTATSHLSFTHVPLYGLLSHQPR</sequence>
<gene>
    <name evidence="1" type="ORF">I3842_04G136400</name>
</gene>
<comment type="caution">
    <text evidence="1">The sequence shown here is derived from an EMBL/GenBank/DDBJ whole genome shotgun (WGS) entry which is preliminary data.</text>
</comment>
<organism evidence="1 2">
    <name type="scientific">Carya illinoinensis</name>
    <name type="common">Pecan</name>
    <dbReference type="NCBI Taxonomy" id="32201"/>
    <lineage>
        <taxon>Eukaryota</taxon>
        <taxon>Viridiplantae</taxon>
        <taxon>Streptophyta</taxon>
        <taxon>Embryophyta</taxon>
        <taxon>Tracheophyta</taxon>
        <taxon>Spermatophyta</taxon>
        <taxon>Magnoliopsida</taxon>
        <taxon>eudicotyledons</taxon>
        <taxon>Gunneridae</taxon>
        <taxon>Pentapetalae</taxon>
        <taxon>rosids</taxon>
        <taxon>fabids</taxon>
        <taxon>Fagales</taxon>
        <taxon>Juglandaceae</taxon>
        <taxon>Carya</taxon>
    </lineage>
</organism>
<dbReference type="EMBL" id="CM031828">
    <property type="protein sequence ID" value="KAG6718152.1"/>
    <property type="molecule type" value="Genomic_DNA"/>
</dbReference>
<name>A0A922FC98_CARIL</name>
<protein>
    <submittedName>
        <fullName evidence="1">Uncharacterized protein</fullName>
    </submittedName>
</protein>
<dbReference type="Proteomes" id="UP000811246">
    <property type="component" value="Chromosome 4"/>
</dbReference>
<evidence type="ECO:0000313" key="1">
    <source>
        <dbReference type="EMBL" id="KAG6718152.1"/>
    </source>
</evidence>
<reference evidence="1" key="1">
    <citation type="submission" date="2021-01" db="EMBL/GenBank/DDBJ databases">
        <authorList>
            <person name="Lovell J.T."/>
            <person name="Bentley N."/>
            <person name="Bhattarai G."/>
            <person name="Jenkins J.W."/>
            <person name="Sreedasyam A."/>
            <person name="Alarcon Y."/>
            <person name="Bock C."/>
            <person name="Boston L."/>
            <person name="Carlson J."/>
            <person name="Cervantes K."/>
            <person name="Clermont K."/>
            <person name="Krom N."/>
            <person name="Kubenka K."/>
            <person name="Mamidi S."/>
            <person name="Mattison C."/>
            <person name="Monteros M."/>
            <person name="Pisani C."/>
            <person name="Plott C."/>
            <person name="Rajasekar S."/>
            <person name="Rhein H.S."/>
            <person name="Rohla C."/>
            <person name="Song M."/>
            <person name="Hilaire R.S."/>
            <person name="Shu S."/>
            <person name="Wells L."/>
            <person name="Wang X."/>
            <person name="Webber J."/>
            <person name="Heerema R.J."/>
            <person name="Klein P."/>
            <person name="Conner P."/>
            <person name="Grauke L."/>
            <person name="Grimwood J."/>
            <person name="Schmutz J."/>
            <person name="Randall J.J."/>
        </authorList>
    </citation>
    <scope>NUCLEOTIDE SEQUENCE</scope>
    <source>
        <tissue evidence="1">Leaf</tissue>
    </source>
</reference>
<proteinExistence type="predicted"/>